<dbReference type="CDD" id="cd05819">
    <property type="entry name" value="NHL"/>
    <property type="match status" value="1"/>
</dbReference>
<dbReference type="Pfam" id="PF13860">
    <property type="entry name" value="FlgD_ig"/>
    <property type="match status" value="1"/>
</dbReference>
<sequence length="429" mass="47881">MPILLTLLLASQPTTLIPPPFTHTLGFNRVSAYYLNMYLGKNFHVDNPEGICCSKMKEEEDTTTWRDDALLTLFAVNSGTGQIVYNIKLIKPGIYGSKGSGNGNFNNPHGITCNEYGDVYVADTDNRRLIRLRYTRGELNWVTVVDSSLILPYDVSMDSKGNVYLVDAAANCIYVYGPDNTRLRTITPGLTFPTAIAVIDRNASDNDLALDQTVVIDHFGTRINQLNQDGQIIRSIDCRRIGLDTAGFSYCAFDRYGNIYVTDRVNCRLHIFAPGLKYITSFGRATNAPGQQPIFNSPRGIAIGRKFGQLFITESDGGQYYLIALDGWLIGCFPEQFDSLRPGTTIAIYLTQRAEIMIDIVNSTGEIIRTLTSAYEQGPGEVLIVWDGRDQKGMIVPPGEYSIRITLRPTYSRPRYTLKKELLTSVVRQ</sequence>
<evidence type="ECO:0000313" key="4">
    <source>
        <dbReference type="EMBL" id="HGD13442.1"/>
    </source>
</evidence>
<keyword evidence="1" id="KW-0677">Repeat</keyword>
<dbReference type="PANTHER" id="PTHR24104">
    <property type="entry name" value="E3 UBIQUITIN-PROTEIN LIGASE NHLRC1-RELATED"/>
    <property type="match status" value="1"/>
</dbReference>
<dbReference type="InterPro" id="IPR025965">
    <property type="entry name" value="FlgD/Vpr_Ig-like"/>
</dbReference>
<comment type="caution">
    <text evidence="4">The sequence shown here is derived from an EMBL/GenBank/DDBJ whole genome shotgun (WGS) entry which is preliminary data.</text>
</comment>
<proteinExistence type="predicted"/>
<dbReference type="Gene3D" id="2.120.10.30">
    <property type="entry name" value="TolB, C-terminal domain"/>
    <property type="match status" value="1"/>
</dbReference>
<evidence type="ECO:0000256" key="2">
    <source>
        <dbReference type="PROSITE-ProRule" id="PRU00504"/>
    </source>
</evidence>
<evidence type="ECO:0000256" key="1">
    <source>
        <dbReference type="ARBA" id="ARBA00022737"/>
    </source>
</evidence>
<name>A0A7V3V087_UNCW3</name>
<dbReference type="AlphaFoldDB" id="A0A7V3V087"/>
<dbReference type="PROSITE" id="PS51125">
    <property type="entry name" value="NHL"/>
    <property type="match status" value="1"/>
</dbReference>
<organism evidence="4">
    <name type="scientific">candidate division WOR-3 bacterium</name>
    <dbReference type="NCBI Taxonomy" id="2052148"/>
    <lineage>
        <taxon>Bacteria</taxon>
        <taxon>Bacteria division WOR-3</taxon>
    </lineage>
</organism>
<feature type="repeat" description="NHL" evidence="2">
    <location>
        <begin position="96"/>
        <end position="135"/>
    </location>
</feature>
<dbReference type="Gene3D" id="2.60.40.4070">
    <property type="match status" value="1"/>
</dbReference>
<dbReference type="EMBL" id="DTMZ01000114">
    <property type="protein sequence ID" value="HGD13442.1"/>
    <property type="molecule type" value="Genomic_DNA"/>
</dbReference>
<dbReference type="SUPFAM" id="SSF63829">
    <property type="entry name" value="Calcium-dependent phosphotriesterase"/>
    <property type="match status" value="1"/>
</dbReference>
<dbReference type="InterPro" id="IPR050952">
    <property type="entry name" value="TRIM-NHL_E3_ligases"/>
</dbReference>
<accession>A0A7V3V087</accession>
<feature type="domain" description="FlgD/Vpr Ig-like" evidence="3">
    <location>
        <begin position="345"/>
        <end position="406"/>
    </location>
</feature>
<reference evidence="4" key="1">
    <citation type="journal article" date="2020" name="mSystems">
        <title>Genome- and Community-Level Interaction Insights into Carbon Utilization and Element Cycling Functions of Hydrothermarchaeota in Hydrothermal Sediment.</title>
        <authorList>
            <person name="Zhou Z."/>
            <person name="Liu Y."/>
            <person name="Xu W."/>
            <person name="Pan J."/>
            <person name="Luo Z.H."/>
            <person name="Li M."/>
        </authorList>
    </citation>
    <scope>NUCLEOTIDE SEQUENCE [LARGE SCALE GENOMIC DNA]</scope>
    <source>
        <strain evidence="4">SpSt-914</strain>
    </source>
</reference>
<gene>
    <name evidence="4" type="ORF">ENX16_05120</name>
</gene>
<dbReference type="InterPro" id="IPR011042">
    <property type="entry name" value="6-blade_b-propeller_TolB-like"/>
</dbReference>
<protein>
    <recommendedName>
        <fullName evidence="3">FlgD/Vpr Ig-like domain-containing protein</fullName>
    </recommendedName>
</protein>
<dbReference type="InterPro" id="IPR001258">
    <property type="entry name" value="NHL_repeat"/>
</dbReference>
<evidence type="ECO:0000259" key="3">
    <source>
        <dbReference type="Pfam" id="PF13860"/>
    </source>
</evidence>
<dbReference type="Gene3D" id="2.40.10.500">
    <property type="match status" value="1"/>
</dbReference>